<keyword evidence="3" id="KW-1185">Reference proteome</keyword>
<dbReference type="GO" id="GO:0036307">
    <property type="term" value="F:23S rRNA (adenine(2030)-N(6))-methyltransferase activity"/>
    <property type="evidence" value="ECO:0007669"/>
    <property type="project" value="UniProtKB-UniRule"/>
</dbReference>
<dbReference type="InterPro" id="IPR029063">
    <property type="entry name" value="SAM-dependent_MTases_sf"/>
</dbReference>
<feature type="binding site" evidence="1">
    <location>
        <position position="152"/>
    </location>
    <ligand>
        <name>S-adenosyl-L-methionine</name>
        <dbReference type="ChEBI" id="CHEBI:59789"/>
    </ligand>
</feature>
<dbReference type="Pfam" id="PF04378">
    <property type="entry name" value="RsmJ"/>
    <property type="match status" value="1"/>
</dbReference>
<protein>
    <recommendedName>
        <fullName evidence="1">Ribosomal RNA large subunit methyltransferase J</fullName>
        <ecNumber evidence="1">2.1.1.266</ecNumber>
    </recommendedName>
    <alternativeName>
        <fullName evidence="1">23S rRNA (adenine(2030)-N6)-methyltransferase</fullName>
    </alternativeName>
    <alternativeName>
        <fullName evidence="1">23S rRNA m6A2030 methyltransferase</fullName>
    </alternativeName>
</protein>
<dbReference type="KEGG" id="poz:I0K15_08375"/>
<comment type="similarity">
    <text evidence="1">Belongs to the RlmJ family.</text>
</comment>
<feature type="binding site" evidence="1">
    <location>
        <position position="19"/>
    </location>
    <ligand>
        <name>S-adenosyl-L-methionine</name>
        <dbReference type="ChEBI" id="CHEBI:59789"/>
    </ligand>
</feature>
<dbReference type="GO" id="GO:0003723">
    <property type="term" value="F:RNA binding"/>
    <property type="evidence" value="ECO:0007669"/>
    <property type="project" value="UniProtKB-UniRule"/>
</dbReference>
<name>A0A7S9QDX0_9RHOB</name>
<dbReference type="Proteomes" id="UP000594800">
    <property type="component" value="Chromosome"/>
</dbReference>
<dbReference type="AlphaFoldDB" id="A0A7S9QDX0"/>
<feature type="site" description="Interaction with substrate rRNA" evidence="1">
    <location>
        <position position="4"/>
    </location>
</feature>
<dbReference type="PANTHER" id="PTHR37426">
    <property type="entry name" value="RIBOSOMAL RNA LARGE SUBUNIT METHYLTRANSFERASE J"/>
    <property type="match status" value="1"/>
</dbReference>
<keyword evidence="1 2" id="KW-0808">Transferase</keyword>
<comment type="subunit">
    <text evidence="1">Monomer.</text>
</comment>
<evidence type="ECO:0000256" key="1">
    <source>
        <dbReference type="HAMAP-Rule" id="MF_00934"/>
    </source>
</evidence>
<reference evidence="2 3" key="1">
    <citation type="submission" date="2020-11" db="EMBL/GenBank/DDBJ databases">
        <title>Description of Pontivivens ytuae sp. nov. isolated from deep sea sediment of Mariana Trench.</title>
        <authorList>
            <person name="Wang Z."/>
            <person name="Sun Q.-L."/>
            <person name="Xu X.-D."/>
            <person name="Tang Y.-Z."/>
            <person name="Zhang J."/>
        </authorList>
    </citation>
    <scope>NUCLEOTIDE SEQUENCE [LARGE SCALE GENOMIC DNA]</scope>
    <source>
        <strain evidence="2 3">MT2928</strain>
    </source>
</reference>
<organism evidence="2 3">
    <name type="scientific">Pontivivens ytuae</name>
    <dbReference type="NCBI Taxonomy" id="2789856"/>
    <lineage>
        <taxon>Bacteria</taxon>
        <taxon>Pseudomonadati</taxon>
        <taxon>Pseudomonadota</taxon>
        <taxon>Alphaproteobacteria</taxon>
        <taxon>Rhodobacterales</taxon>
        <taxon>Paracoccaceae</taxon>
        <taxon>Pontivivens</taxon>
    </lineage>
</organism>
<sequence length="253" mass="26704">MLSYQHAYHAGGPADVHKHVALARLLAAMTAAPAPLRYMETHAGRGLYDLAGPETAKTREAAEGIAVADLSGEVLEGVLAEVRAGFGPDAYPGSPVIAAHMLRDRDEMRLMELHPAEHAALAELLPGGGVERRDGYEGVLAHTGGRGLVLVDPSYEVKTEYAEAGAFVRALVARWPEVVVLVWYPVLRAGRHAELLAELEPLGAVVDEVSFRLKGGAGMLGSGLAAVNLPEGVRLSGPSDLRIWTKKKGGATA</sequence>
<keyword evidence="1 2" id="KW-0489">Methyltransferase</keyword>
<keyword evidence="1" id="KW-0698">rRNA processing</keyword>
<accession>A0A7S9QDX0</accession>
<feature type="binding site" evidence="1">
    <location>
        <position position="42"/>
    </location>
    <ligand>
        <name>S-adenosyl-L-methionine</name>
        <dbReference type="ChEBI" id="CHEBI:59789"/>
    </ligand>
</feature>
<dbReference type="SUPFAM" id="SSF53335">
    <property type="entry name" value="S-adenosyl-L-methionine-dependent methyltransferases"/>
    <property type="match status" value="1"/>
</dbReference>
<feature type="active site" description="Proton acceptor" evidence="1">
    <location>
        <position position="152"/>
    </location>
</feature>
<evidence type="ECO:0000313" key="3">
    <source>
        <dbReference type="Proteomes" id="UP000594800"/>
    </source>
</evidence>
<dbReference type="Gene3D" id="3.40.50.150">
    <property type="entry name" value="Vaccinia Virus protein VP39"/>
    <property type="match status" value="1"/>
</dbReference>
<dbReference type="EC" id="2.1.1.266" evidence="1"/>
<feature type="binding site" evidence="1">
    <location>
        <position position="94"/>
    </location>
    <ligand>
        <name>S-adenosyl-L-methionine</name>
        <dbReference type="ChEBI" id="CHEBI:59789"/>
    </ligand>
</feature>
<keyword evidence="1" id="KW-0694">RNA-binding</keyword>
<dbReference type="PANTHER" id="PTHR37426:SF1">
    <property type="entry name" value="RIBOSOMAL RNA LARGE SUBUNIT METHYLTRANSFERASE J"/>
    <property type="match status" value="1"/>
</dbReference>
<dbReference type="GO" id="GO:0070475">
    <property type="term" value="P:rRNA base methylation"/>
    <property type="evidence" value="ECO:0007669"/>
    <property type="project" value="UniProtKB-UniRule"/>
</dbReference>
<comment type="function">
    <text evidence="1">Specifically methylates the adenine in position 2030 of 23S rRNA.</text>
</comment>
<dbReference type="RefSeq" id="WP_196104990.1">
    <property type="nucleotide sequence ID" value="NZ_CP064942.1"/>
</dbReference>
<keyword evidence="1" id="KW-0949">S-adenosyl-L-methionine</keyword>
<dbReference type="InterPro" id="IPR007473">
    <property type="entry name" value="RlmJ"/>
</dbReference>
<comment type="catalytic activity">
    <reaction evidence="1">
        <text>adenosine(2030) in 23S rRNA + S-adenosyl-L-methionine = N(6)-methyladenosine(2030) in 23S rRNA + S-adenosyl-L-homocysteine + H(+)</text>
        <dbReference type="Rhea" id="RHEA:43736"/>
        <dbReference type="Rhea" id="RHEA-COMP:10668"/>
        <dbReference type="Rhea" id="RHEA-COMP:10669"/>
        <dbReference type="ChEBI" id="CHEBI:15378"/>
        <dbReference type="ChEBI" id="CHEBI:57856"/>
        <dbReference type="ChEBI" id="CHEBI:59789"/>
        <dbReference type="ChEBI" id="CHEBI:74411"/>
        <dbReference type="ChEBI" id="CHEBI:74449"/>
        <dbReference type="EC" id="2.1.1.266"/>
    </reaction>
</comment>
<gene>
    <name evidence="1" type="primary">rlmJ</name>
    <name evidence="2" type="ORF">I0K15_08375</name>
</gene>
<dbReference type="EMBL" id="CP064942">
    <property type="protein sequence ID" value="QPH55728.1"/>
    <property type="molecule type" value="Genomic_DNA"/>
</dbReference>
<dbReference type="HAMAP" id="MF_00934">
    <property type="entry name" value="23SrRNA_methyltr_J"/>
    <property type="match status" value="1"/>
</dbReference>
<proteinExistence type="inferred from homology"/>
<feature type="binding site" evidence="1">
    <location>
        <begin position="134"/>
        <end position="135"/>
    </location>
    <ligand>
        <name>S-adenosyl-L-methionine</name>
        <dbReference type="ChEBI" id="CHEBI:59789"/>
    </ligand>
</feature>
<evidence type="ECO:0000313" key="2">
    <source>
        <dbReference type="EMBL" id="QPH55728.1"/>
    </source>
</evidence>
<dbReference type="GO" id="GO:0005829">
    <property type="term" value="C:cytosol"/>
    <property type="evidence" value="ECO:0007669"/>
    <property type="project" value="TreeGrafter"/>
</dbReference>
<feature type="binding site" evidence="1">
    <location>
        <position position="112"/>
    </location>
    <ligand>
        <name>S-adenosyl-L-methionine</name>
        <dbReference type="ChEBI" id="CHEBI:59789"/>
    </ligand>
</feature>